<name>A0A1X7FVC7_9HYPH</name>
<evidence type="ECO:0000313" key="1">
    <source>
        <dbReference type="EMBL" id="SMF59382.1"/>
    </source>
</evidence>
<protein>
    <submittedName>
        <fullName evidence="1">Uncharacterized protein</fullName>
    </submittedName>
</protein>
<evidence type="ECO:0000313" key="2">
    <source>
        <dbReference type="Proteomes" id="UP000192903"/>
    </source>
</evidence>
<reference evidence="2" key="1">
    <citation type="submission" date="2017-04" db="EMBL/GenBank/DDBJ databases">
        <authorList>
            <person name="Varghese N."/>
            <person name="Submissions S."/>
        </authorList>
    </citation>
    <scope>NUCLEOTIDE SEQUENCE [LARGE SCALE GENOMIC DNA]</scope>
    <source>
        <strain evidence="2">B4P</strain>
    </source>
</reference>
<proteinExistence type="predicted"/>
<keyword evidence="2" id="KW-1185">Reference proteome</keyword>
<organism evidence="1 2">
    <name type="scientific">Xaviernesmea oryzae</name>
    <dbReference type="NCBI Taxonomy" id="464029"/>
    <lineage>
        <taxon>Bacteria</taxon>
        <taxon>Pseudomonadati</taxon>
        <taxon>Pseudomonadota</taxon>
        <taxon>Alphaproteobacteria</taxon>
        <taxon>Hyphomicrobiales</taxon>
        <taxon>Rhizobiaceae</taxon>
        <taxon>Rhizobium/Agrobacterium group</taxon>
        <taxon>Xaviernesmea</taxon>
    </lineage>
</organism>
<dbReference type="AlphaFoldDB" id="A0A1X7FVC7"/>
<gene>
    <name evidence="1" type="ORF">SAMN02982989_0936</name>
</gene>
<sequence>MNTRTSIRKVTFRKAFKLPGMEKAHAPGEFDVQIDEEPLDVMWEGYHRTLTFFLASGGLTEAFGVTEAALEEALASDRQE</sequence>
<dbReference type="STRING" id="464029.SAMN02982989_0936"/>
<dbReference type="EMBL" id="FXAF01000008">
    <property type="protein sequence ID" value="SMF59382.1"/>
    <property type="molecule type" value="Genomic_DNA"/>
</dbReference>
<accession>A0A1X7FVC7</accession>
<dbReference type="Proteomes" id="UP000192903">
    <property type="component" value="Unassembled WGS sequence"/>
</dbReference>